<dbReference type="Gene3D" id="1.10.10.60">
    <property type="entry name" value="Homeodomain-like"/>
    <property type="match status" value="1"/>
</dbReference>
<dbReference type="Ensembl" id="ENSSORT00005015065.1">
    <property type="protein sequence ID" value="ENSSORP00005014636.1"/>
    <property type="gene ID" value="ENSSORG00005007479.1"/>
</dbReference>
<dbReference type="SMART" id="SM00352">
    <property type="entry name" value="POU"/>
    <property type="match status" value="1"/>
</dbReference>
<dbReference type="SMART" id="SM00389">
    <property type="entry name" value="HOX"/>
    <property type="match status" value="1"/>
</dbReference>
<keyword evidence="4" id="KW-0217">Developmental protein</keyword>
<dbReference type="GO" id="GO:0000978">
    <property type="term" value="F:RNA polymerase II cis-regulatory region sequence-specific DNA binding"/>
    <property type="evidence" value="ECO:0007669"/>
    <property type="project" value="TreeGrafter"/>
</dbReference>
<dbReference type="InterPro" id="IPR013847">
    <property type="entry name" value="POU"/>
</dbReference>
<dbReference type="InterPro" id="IPR010982">
    <property type="entry name" value="Lambda_DNA-bd_dom_sf"/>
</dbReference>
<keyword evidence="8 9" id="KW-0539">Nucleus</keyword>
<evidence type="ECO:0000256" key="8">
    <source>
        <dbReference type="ARBA" id="ARBA00023242"/>
    </source>
</evidence>
<evidence type="ECO:0000256" key="2">
    <source>
        <dbReference type="ARBA" id="ARBA00008879"/>
    </source>
</evidence>
<dbReference type="Pfam" id="PF00157">
    <property type="entry name" value="Pou"/>
    <property type="match status" value="1"/>
</dbReference>
<proteinExistence type="inferred from homology"/>
<dbReference type="PROSITE" id="PS00035">
    <property type="entry name" value="POU_1"/>
    <property type="match status" value="1"/>
</dbReference>
<dbReference type="PROSITE" id="PS50071">
    <property type="entry name" value="HOMEOBOX_2"/>
    <property type="match status" value="1"/>
</dbReference>
<evidence type="ECO:0000259" key="13">
    <source>
        <dbReference type="PROSITE" id="PS51179"/>
    </source>
</evidence>
<comment type="similarity">
    <text evidence="2">Belongs to the POU transcription factor family. Class-2 subfamily.</text>
</comment>
<evidence type="ECO:0000256" key="9">
    <source>
        <dbReference type="PROSITE-ProRule" id="PRU00108"/>
    </source>
</evidence>
<evidence type="ECO:0000313" key="14">
    <source>
        <dbReference type="Ensembl" id="ENSSORP00005014636.1"/>
    </source>
</evidence>
<dbReference type="InterPro" id="IPR009057">
    <property type="entry name" value="Homeodomain-like_sf"/>
</dbReference>
<dbReference type="AlphaFoldDB" id="A0A672ZBD8"/>
<dbReference type="FunFam" id="1.10.260.40:FF:000001">
    <property type="entry name" value="POU domain protein"/>
    <property type="match status" value="1"/>
</dbReference>
<evidence type="ECO:0000313" key="15">
    <source>
        <dbReference type="Proteomes" id="UP000472271"/>
    </source>
</evidence>
<evidence type="ECO:0000256" key="6">
    <source>
        <dbReference type="ARBA" id="ARBA00023155"/>
    </source>
</evidence>
<feature type="domain" description="POU-specific" evidence="13">
    <location>
        <begin position="164"/>
        <end position="238"/>
    </location>
</feature>
<dbReference type="Pfam" id="PF00046">
    <property type="entry name" value="Homeodomain"/>
    <property type="match status" value="1"/>
</dbReference>
<evidence type="ECO:0000256" key="10">
    <source>
        <dbReference type="RuleBase" id="RU000682"/>
    </source>
</evidence>
<sequence length="387" mass="43352">SSTKGVVKKNVWNKGNFILSVVSSVFCGFIDRTIKTEDIDSPHSSSTLKTCHLTQGSPVSGGQLTGELPSLHTMQQLVLMPPSHLASPSSFLLSQSTSSHQALLQQNLLSLPNQSQSGLLQHQPALALTPQTMSRSGLAGPSIENHMDMSHLQMPKHMAIPAQEEPSDLEELEQFAKAFKQRRIKLGFTQGDVGLAMGKLYGNDFSQTTISRFEALNLSFKNMCKLKPLLEKWLSDAENSPSDSMNNPASLAPLIEGYGRKRKKRTSIETNIKLTLEKRFLDNPKPNSEEITLISEQLSMEKEVVRVWFCNRRQKEKRIFCPVANLPVKHSYNSRMVTSTVCVNCHLSRSSFITRLFSRFNRTFLLMTSSNMPFFSPNNILIPQKKL</sequence>
<dbReference type="PRINTS" id="PR00028">
    <property type="entry name" value="POUDOMAIN"/>
</dbReference>
<dbReference type="CDD" id="cd00086">
    <property type="entry name" value="homeodomain"/>
    <property type="match status" value="1"/>
</dbReference>
<feature type="domain" description="Homeobox" evidence="12">
    <location>
        <begin position="259"/>
        <end position="319"/>
    </location>
</feature>
<keyword evidence="5 9" id="KW-0238">DNA-binding</keyword>
<dbReference type="SUPFAM" id="SSF46689">
    <property type="entry name" value="Homeodomain-like"/>
    <property type="match status" value="1"/>
</dbReference>
<protein>
    <recommendedName>
        <fullName evidence="11">POU domain protein</fullName>
    </recommendedName>
</protein>
<keyword evidence="6 9" id="KW-0371">Homeobox</keyword>
<evidence type="ECO:0000256" key="7">
    <source>
        <dbReference type="ARBA" id="ARBA00023163"/>
    </source>
</evidence>
<dbReference type="PANTHER" id="PTHR11636">
    <property type="entry name" value="POU DOMAIN"/>
    <property type="match status" value="1"/>
</dbReference>
<dbReference type="Proteomes" id="UP000472271">
    <property type="component" value="Chromosome 14"/>
</dbReference>
<dbReference type="PRINTS" id="PR00029">
    <property type="entry name" value="OCTAMER"/>
</dbReference>
<dbReference type="PANTHER" id="PTHR11636:SF81">
    <property type="entry name" value="POU DOMAIN, CLASS 2, TRANSCRIPTION FACTOR 3"/>
    <property type="match status" value="1"/>
</dbReference>
<reference evidence="14" key="3">
    <citation type="submission" date="2025-09" db="UniProtKB">
        <authorList>
            <consortium name="Ensembl"/>
        </authorList>
    </citation>
    <scope>IDENTIFICATION</scope>
</reference>
<organism evidence="14 15">
    <name type="scientific">Sphaeramia orbicularis</name>
    <name type="common">orbiculate cardinalfish</name>
    <dbReference type="NCBI Taxonomy" id="375764"/>
    <lineage>
        <taxon>Eukaryota</taxon>
        <taxon>Metazoa</taxon>
        <taxon>Chordata</taxon>
        <taxon>Craniata</taxon>
        <taxon>Vertebrata</taxon>
        <taxon>Euteleostomi</taxon>
        <taxon>Actinopterygii</taxon>
        <taxon>Neopterygii</taxon>
        <taxon>Teleostei</taxon>
        <taxon>Neoteleostei</taxon>
        <taxon>Acanthomorphata</taxon>
        <taxon>Gobiaria</taxon>
        <taxon>Kurtiformes</taxon>
        <taxon>Apogonoidei</taxon>
        <taxon>Apogonidae</taxon>
        <taxon>Apogoninae</taxon>
        <taxon>Sphaeramia</taxon>
    </lineage>
</organism>
<evidence type="ECO:0000256" key="11">
    <source>
        <dbReference type="RuleBase" id="RU361194"/>
    </source>
</evidence>
<comment type="subcellular location">
    <subcellularLocation>
        <location evidence="1 9 10">Nucleus</location>
    </subcellularLocation>
</comment>
<dbReference type="InterPro" id="IPR000327">
    <property type="entry name" value="POU_dom"/>
</dbReference>
<evidence type="ECO:0000256" key="4">
    <source>
        <dbReference type="ARBA" id="ARBA00022473"/>
    </source>
</evidence>
<dbReference type="PROSITE" id="PS00027">
    <property type="entry name" value="HOMEOBOX_1"/>
    <property type="match status" value="1"/>
</dbReference>
<name>A0A672ZBD8_9TELE</name>
<dbReference type="InterPro" id="IPR001356">
    <property type="entry name" value="HD"/>
</dbReference>
<evidence type="ECO:0000256" key="3">
    <source>
        <dbReference type="ARBA" id="ARBA00010250"/>
    </source>
</evidence>
<dbReference type="InParanoid" id="A0A672ZBD8"/>
<dbReference type="FunFam" id="1.10.10.60:FF:000005">
    <property type="entry name" value="POU domain protein"/>
    <property type="match status" value="1"/>
</dbReference>
<evidence type="ECO:0000256" key="1">
    <source>
        <dbReference type="ARBA" id="ARBA00004123"/>
    </source>
</evidence>
<reference evidence="14" key="1">
    <citation type="submission" date="2019-06" db="EMBL/GenBank/DDBJ databases">
        <authorList>
            <consortium name="Wellcome Sanger Institute Data Sharing"/>
        </authorList>
    </citation>
    <scope>NUCLEOTIDE SEQUENCE [LARGE SCALE GENOMIC DNA]</scope>
</reference>
<dbReference type="PROSITE" id="PS51179">
    <property type="entry name" value="POU_3"/>
    <property type="match status" value="1"/>
</dbReference>
<keyword evidence="15" id="KW-1185">Reference proteome</keyword>
<comment type="similarity">
    <text evidence="3">Belongs to the POU transcription factor family. Class-3 subfamily.</text>
</comment>
<reference evidence="14" key="2">
    <citation type="submission" date="2025-08" db="UniProtKB">
        <authorList>
            <consortium name="Ensembl"/>
        </authorList>
    </citation>
    <scope>IDENTIFICATION</scope>
</reference>
<dbReference type="PROSITE" id="PS00465">
    <property type="entry name" value="POU_2"/>
    <property type="match status" value="1"/>
</dbReference>
<dbReference type="GO" id="GO:0000981">
    <property type="term" value="F:DNA-binding transcription factor activity, RNA polymerase II-specific"/>
    <property type="evidence" value="ECO:0007669"/>
    <property type="project" value="InterPro"/>
</dbReference>
<accession>A0A672ZBD8</accession>
<dbReference type="InterPro" id="IPR000972">
    <property type="entry name" value="TF_octamer"/>
</dbReference>
<keyword evidence="7 11" id="KW-0804">Transcription</keyword>
<dbReference type="InterPro" id="IPR017970">
    <property type="entry name" value="Homeobox_CS"/>
</dbReference>
<evidence type="ECO:0000259" key="12">
    <source>
        <dbReference type="PROSITE" id="PS50071"/>
    </source>
</evidence>
<feature type="DNA-binding region" description="Homeobox" evidence="9">
    <location>
        <begin position="261"/>
        <end position="320"/>
    </location>
</feature>
<evidence type="ECO:0000256" key="5">
    <source>
        <dbReference type="ARBA" id="ARBA00023125"/>
    </source>
</evidence>
<dbReference type="InterPro" id="IPR050255">
    <property type="entry name" value="POU_domain_TF"/>
</dbReference>
<dbReference type="GO" id="GO:0005634">
    <property type="term" value="C:nucleus"/>
    <property type="evidence" value="ECO:0007669"/>
    <property type="project" value="UniProtKB-SubCell"/>
</dbReference>
<dbReference type="SUPFAM" id="SSF47413">
    <property type="entry name" value="lambda repressor-like DNA-binding domains"/>
    <property type="match status" value="1"/>
</dbReference>
<dbReference type="Gene3D" id="1.10.260.40">
    <property type="entry name" value="lambda repressor-like DNA-binding domains"/>
    <property type="match status" value="1"/>
</dbReference>